<dbReference type="Pfam" id="PF12937">
    <property type="entry name" value="F-box-like"/>
    <property type="match status" value="1"/>
</dbReference>
<organism evidence="2 3">
    <name type="scientific">Acanthamoeba castellanii (strain ATCC 30010 / Neff)</name>
    <dbReference type="NCBI Taxonomy" id="1257118"/>
    <lineage>
        <taxon>Eukaryota</taxon>
        <taxon>Amoebozoa</taxon>
        <taxon>Discosea</taxon>
        <taxon>Longamoebia</taxon>
        <taxon>Centramoebida</taxon>
        <taxon>Acanthamoebidae</taxon>
        <taxon>Acanthamoeba</taxon>
    </lineage>
</organism>
<dbReference type="RefSeq" id="XP_004334267.1">
    <property type="nucleotide sequence ID" value="XM_004334219.1"/>
</dbReference>
<dbReference type="KEGG" id="acan:ACA1_002750"/>
<dbReference type="AlphaFoldDB" id="L8GHD2"/>
<dbReference type="GeneID" id="14912745"/>
<dbReference type="EMBL" id="KB008121">
    <property type="protein sequence ID" value="ELR12254.1"/>
    <property type="molecule type" value="Genomic_DNA"/>
</dbReference>
<feature type="domain" description="F-box" evidence="1">
    <location>
        <begin position="5"/>
        <end position="42"/>
    </location>
</feature>
<sequence>MEGTNTLPQELWDHILSFLTTRHDVAVAALVCRDFHSIVRANAQLSEVLTLPTFEEVEGSEVLIDEIDRRARFPGSHTRYPSVDSKVYACVRANPNATTAVVHFLIDCDPITTQSDYAAYNKTRQEAEGGGQMKKKSKKWYSFLGLSKKEEKPEHGLSARQSVSFMASYYHDGDIHANGNHAPFNAKDTETAQFTKGDIITVQVGLRDLKTATSSASGWAEVITVTETHSNRRNHHDVHPYVIFYKNFNMVYQPLVFPHVAGASAWPLRICAFFTAKDESVQIIAPPPEKLPFCPLLPTGRFSPLLILSIFQFSSNRFGNGPFSRQNEGRPNTTPT</sequence>
<evidence type="ECO:0000259" key="1">
    <source>
        <dbReference type="Pfam" id="PF12937"/>
    </source>
</evidence>
<dbReference type="Gene3D" id="1.20.1280.50">
    <property type="match status" value="1"/>
</dbReference>
<dbReference type="SUPFAM" id="SSF81383">
    <property type="entry name" value="F-box domain"/>
    <property type="match status" value="1"/>
</dbReference>
<protein>
    <submittedName>
        <fullName evidence="2">Fbox domain containing protein</fullName>
    </submittedName>
</protein>
<reference evidence="2 3" key="1">
    <citation type="journal article" date="2013" name="Genome Biol.">
        <title>Genome of Acanthamoeba castellanii highlights extensive lateral gene transfer and early evolution of tyrosine kinase signaling.</title>
        <authorList>
            <person name="Clarke M."/>
            <person name="Lohan A.J."/>
            <person name="Liu B."/>
            <person name="Lagkouvardos I."/>
            <person name="Roy S."/>
            <person name="Zafar N."/>
            <person name="Bertelli C."/>
            <person name="Schilde C."/>
            <person name="Kianianmomeni A."/>
            <person name="Burglin T.R."/>
            <person name="Frech C."/>
            <person name="Turcotte B."/>
            <person name="Kopec K.O."/>
            <person name="Synnott J.M."/>
            <person name="Choo C."/>
            <person name="Paponov I."/>
            <person name="Finkler A."/>
            <person name="Soon Heng Tan C."/>
            <person name="Hutchins A.P."/>
            <person name="Weinmeier T."/>
            <person name="Rattei T."/>
            <person name="Chu J.S."/>
            <person name="Gimenez G."/>
            <person name="Irimia M."/>
            <person name="Rigden D.J."/>
            <person name="Fitzpatrick D.A."/>
            <person name="Lorenzo-Morales J."/>
            <person name="Bateman A."/>
            <person name="Chiu C.H."/>
            <person name="Tang P."/>
            <person name="Hegemann P."/>
            <person name="Fromm H."/>
            <person name="Raoult D."/>
            <person name="Greub G."/>
            <person name="Miranda-Saavedra D."/>
            <person name="Chen N."/>
            <person name="Nash P."/>
            <person name="Ginger M.L."/>
            <person name="Horn M."/>
            <person name="Schaap P."/>
            <person name="Caler L."/>
            <person name="Loftus B."/>
        </authorList>
    </citation>
    <scope>NUCLEOTIDE SEQUENCE [LARGE SCALE GENOMIC DNA]</scope>
    <source>
        <strain evidence="2 3">Neff</strain>
    </source>
</reference>
<accession>L8GHD2</accession>
<gene>
    <name evidence="2" type="ORF">ACA1_002750</name>
</gene>
<proteinExistence type="predicted"/>
<name>L8GHD2_ACACF</name>
<dbReference type="VEuPathDB" id="AmoebaDB:ACA1_002750"/>
<dbReference type="Proteomes" id="UP000011083">
    <property type="component" value="Unassembled WGS sequence"/>
</dbReference>
<keyword evidence="3" id="KW-1185">Reference proteome</keyword>
<evidence type="ECO:0000313" key="3">
    <source>
        <dbReference type="Proteomes" id="UP000011083"/>
    </source>
</evidence>
<dbReference type="InterPro" id="IPR036047">
    <property type="entry name" value="F-box-like_dom_sf"/>
</dbReference>
<evidence type="ECO:0000313" key="2">
    <source>
        <dbReference type="EMBL" id="ELR12254.1"/>
    </source>
</evidence>
<dbReference type="InterPro" id="IPR001810">
    <property type="entry name" value="F-box_dom"/>
</dbReference>